<sequence length="475" mass="52411">MTSFFTLPDWFVFLEVAWVIAISGYILTERRPPLATVAWIVTLAALPILGVLVYYFLGPRSLERKRRRRVVARAAKRQRRGGSRPNRASAVEALGSAGSRLAAVAAGVEQAPPLPALTLDIYDSGCETYTAIVEAIAAAQHHVHLEYYIFTEGEVARRFRDALIERAQAGVQVRLLLDGLGSKRMRAFLQPMRDAGVQVARFGPRMRPGFVNFRTHRKIVVCDGTTGFTGGMNVDDCHDESVIGVDECWRDTHARITGDAVAPLALAFLEDWQYATEEVVDGVEYLPELTGAGTHQVQICASGPDAHPQSIHAVYFTAITSARQRMWISTPYFVPDEAMQSALSSAALRGVDMRVLIPTRSDQRLADAAARSYFPELLAAGVRIFLYGPRQLHAKTLVVDDDAAIVGSANLDNRSLRLNFEAIAICYGREPVEQLVAMYEADLRKAREVTVKDITRLSIPARLYEGAARLLSPML</sequence>
<evidence type="ECO:0000256" key="11">
    <source>
        <dbReference type="ARBA" id="ARBA00023264"/>
    </source>
</evidence>
<evidence type="ECO:0000256" key="6">
    <source>
        <dbReference type="ARBA" id="ARBA00022737"/>
    </source>
</evidence>
<dbReference type="InterPro" id="IPR001736">
    <property type="entry name" value="PLipase_D/transphosphatidylase"/>
</dbReference>
<dbReference type="PROSITE" id="PS50035">
    <property type="entry name" value="PLD"/>
    <property type="match status" value="2"/>
</dbReference>
<dbReference type="Gene3D" id="3.30.870.10">
    <property type="entry name" value="Endonuclease Chain A"/>
    <property type="match status" value="2"/>
</dbReference>
<dbReference type="InterPro" id="IPR025202">
    <property type="entry name" value="PLD-like_dom"/>
</dbReference>
<dbReference type="Pfam" id="PF13396">
    <property type="entry name" value="PLDc_N"/>
    <property type="match status" value="1"/>
</dbReference>
<evidence type="ECO:0000256" key="7">
    <source>
        <dbReference type="ARBA" id="ARBA00022989"/>
    </source>
</evidence>
<feature type="transmembrane region" description="Helical" evidence="13">
    <location>
        <begin position="34"/>
        <end position="57"/>
    </location>
</feature>
<evidence type="ECO:0000256" key="3">
    <source>
        <dbReference type="ARBA" id="ARBA00022516"/>
    </source>
</evidence>
<dbReference type="InterPro" id="IPR022924">
    <property type="entry name" value="Cardiolipin_synthase"/>
</dbReference>
<evidence type="ECO:0000313" key="16">
    <source>
        <dbReference type="Proteomes" id="UP000500938"/>
    </source>
</evidence>
<evidence type="ECO:0000256" key="2">
    <source>
        <dbReference type="ARBA" id="ARBA00022475"/>
    </source>
</evidence>
<dbReference type="GO" id="GO:0005886">
    <property type="term" value="C:plasma membrane"/>
    <property type="evidence" value="ECO:0007669"/>
    <property type="project" value="UniProtKB-SubCell"/>
</dbReference>
<comment type="subcellular location">
    <subcellularLocation>
        <location evidence="1">Cell membrane</location>
        <topology evidence="1">Multi-pass membrane protein</topology>
    </subcellularLocation>
</comment>
<dbReference type="CDD" id="cd09110">
    <property type="entry name" value="PLDc_CLS_1"/>
    <property type="match status" value="1"/>
</dbReference>
<dbReference type="RefSeq" id="WP_171227328.1">
    <property type="nucleotide sequence ID" value="NZ_CP053085.1"/>
</dbReference>
<gene>
    <name evidence="15" type="primary">cls</name>
    <name evidence="15" type="ORF">HKW67_21365</name>
</gene>
<keyword evidence="11" id="KW-1208">Phospholipid metabolism</keyword>
<dbReference type="CDD" id="cd09112">
    <property type="entry name" value="PLDc_CLS_2"/>
    <property type="match status" value="1"/>
</dbReference>
<keyword evidence="2" id="KW-1003">Cell membrane</keyword>
<keyword evidence="10" id="KW-0594">Phospholipid biosynthesis</keyword>
<dbReference type="Proteomes" id="UP000500938">
    <property type="component" value="Chromosome"/>
</dbReference>
<dbReference type="GO" id="GO:0032049">
    <property type="term" value="P:cardiolipin biosynthetic process"/>
    <property type="evidence" value="ECO:0007669"/>
    <property type="project" value="UniProtKB-UniRule"/>
</dbReference>
<keyword evidence="8" id="KW-0443">Lipid metabolism</keyword>
<evidence type="ECO:0000256" key="4">
    <source>
        <dbReference type="ARBA" id="ARBA00022679"/>
    </source>
</evidence>
<evidence type="ECO:0000256" key="9">
    <source>
        <dbReference type="ARBA" id="ARBA00023136"/>
    </source>
</evidence>
<dbReference type="EMBL" id="CP053085">
    <property type="protein sequence ID" value="QJR37892.1"/>
    <property type="molecule type" value="Genomic_DNA"/>
</dbReference>
<dbReference type="InterPro" id="IPR027379">
    <property type="entry name" value="CLS_N"/>
</dbReference>
<feature type="domain" description="PLD phosphodiesterase" evidence="14">
    <location>
        <begin position="388"/>
        <end position="415"/>
    </location>
</feature>
<evidence type="ECO:0000256" key="12">
    <source>
        <dbReference type="NCBIfam" id="TIGR04265"/>
    </source>
</evidence>
<evidence type="ECO:0000256" key="13">
    <source>
        <dbReference type="SAM" id="Phobius"/>
    </source>
</evidence>
<name>A0A6M4IYD0_9BACT</name>
<keyword evidence="6" id="KW-0677">Repeat</keyword>
<keyword evidence="4" id="KW-0808">Transferase</keyword>
<reference evidence="15 16" key="1">
    <citation type="submission" date="2020-05" db="EMBL/GenBank/DDBJ databases">
        <title>Complete genome sequence of Gemmatimonas greenlandica TET16.</title>
        <authorList>
            <person name="Zeng Y."/>
        </authorList>
    </citation>
    <scope>NUCLEOTIDE SEQUENCE [LARGE SCALE GENOMIC DNA]</scope>
    <source>
        <strain evidence="15 16">TET16</strain>
    </source>
</reference>
<dbReference type="PANTHER" id="PTHR21248:SF22">
    <property type="entry name" value="PHOSPHOLIPASE D"/>
    <property type="match status" value="1"/>
</dbReference>
<feature type="domain" description="PLD phosphodiesterase" evidence="14">
    <location>
        <begin position="211"/>
        <end position="238"/>
    </location>
</feature>
<dbReference type="PANTHER" id="PTHR21248">
    <property type="entry name" value="CARDIOLIPIN SYNTHASE"/>
    <property type="match status" value="1"/>
</dbReference>
<keyword evidence="7 13" id="KW-1133">Transmembrane helix</keyword>
<keyword evidence="9 13" id="KW-0472">Membrane</keyword>
<keyword evidence="5 13" id="KW-0812">Transmembrane</keyword>
<evidence type="ECO:0000256" key="8">
    <source>
        <dbReference type="ARBA" id="ARBA00023098"/>
    </source>
</evidence>
<evidence type="ECO:0000256" key="5">
    <source>
        <dbReference type="ARBA" id="ARBA00022692"/>
    </source>
</evidence>
<dbReference type="NCBIfam" id="TIGR04265">
    <property type="entry name" value="bac_cardiolipin"/>
    <property type="match status" value="1"/>
</dbReference>
<evidence type="ECO:0000256" key="1">
    <source>
        <dbReference type="ARBA" id="ARBA00004651"/>
    </source>
</evidence>
<dbReference type="AlphaFoldDB" id="A0A6M4IYD0"/>
<keyword evidence="16" id="KW-1185">Reference proteome</keyword>
<feature type="transmembrane region" description="Helical" evidence="13">
    <location>
        <begin position="7"/>
        <end position="28"/>
    </location>
</feature>
<evidence type="ECO:0000256" key="10">
    <source>
        <dbReference type="ARBA" id="ARBA00023209"/>
    </source>
</evidence>
<protein>
    <recommendedName>
        <fullName evidence="12">Cardiolipin synthase</fullName>
        <ecNumber evidence="12">2.7.8.-</ecNumber>
    </recommendedName>
</protein>
<dbReference type="SMART" id="SM00155">
    <property type="entry name" value="PLDc"/>
    <property type="match status" value="2"/>
</dbReference>
<keyword evidence="3" id="KW-0444">Lipid biosynthesis</keyword>
<dbReference type="EC" id="2.7.8.-" evidence="12"/>
<proteinExistence type="predicted"/>
<accession>A0A6M4IYD0</accession>
<evidence type="ECO:0000313" key="15">
    <source>
        <dbReference type="EMBL" id="QJR37892.1"/>
    </source>
</evidence>
<evidence type="ECO:0000259" key="14">
    <source>
        <dbReference type="PROSITE" id="PS50035"/>
    </source>
</evidence>
<dbReference type="KEGG" id="ggr:HKW67_21365"/>
<dbReference type="GO" id="GO:0008808">
    <property type="term" value="F:cardiolipin synthase activity"/>
    <property type="evidence" value="ECO:0007669"/>
    <property type="project" value="UniProtKB-UniRule"/>
</dbReference>
<dbReference type="SUPFAM" id="SSF56024">
    <property type="entry name" value="Phospholipase D/nuclease"/>
    <property type="match status" value="2"/>
</dbReference>
<organism evidence="15 16">
    <name type="scientific">Gemmatimonas groenlandica</name>
    <dbReference type="NCBI Taxonomy" id="2732249"/>
    <lineage>
        <taxon>Bacteria</taxon>
        <taxon>Pseudomonadati</taxon>
        <taxon>Gemmatimonadota</taxon>
        <taxon>Gemmatimonadia</taxon>
        <taxon>Gemmatimonadales</taxon>
        <taxon>Gemmatimonadaceae</taxon>
        <taxon>Gemmatimonas</taxon>
    </lineage>
</organism>
<dbReference type="Pfam" id="PF13091">
    <property type="entry name" value="PLDc_2"/>
    <property type="match status" value="2"/>
</dbReference>